<comment type="caution">
    <text evidence="5">The sequence shown here is derived from an EMBL/GenBank/DDBJ whole genome shotgun (WGS) entry which is preliminary data.</text>
</comment>
<dbReference type="NCBIfam" id="TIGR01215">
    <property type="entry name" value="minE"/>
    <property type="match status" value="1"/>
</dbReference>
<organism evidence="5 6">
    <name type="scientific">Tumidithrix elongata BACA0141</name>
    <dbReference type="NCBI Taxonomy" id="2716417"/>
    <lineage>
        <taxon>Bacteria</taxon>
        <taxon>Bacillati</taxon>
        <taxon>Cyanobacteriota</taxon>
        <taxon>Cyanophyceae</taxon>
        <taxon>Pseudanabaenales</taxon>
        <taxon>Pseudanabaenaceae</taxon>
        <taxon>Tumidithrix</taxon>
        <taxon>Tumidithrix elongata</taxon>
    </lineage>
</organism>
<protein>
    <recommendedName>
        <fullName evidence="3">Cell division topological specificity factor</fullName>
    </recommendedName>
</protein>
<sequence>MISELLDRLFPNRINTPSSAKVKQRLKFILAHDRAALTPQMFDEMRREIMQVVSKYVELDEDSLDIRLESDQRNTIVVANLPIRAIRDEPQEPAPEVLPASELELSPRPEKTDF</sequence>
<gene>
    <name evidence="3 5" type="primary">minE</name>
    <name evidence="5" type="ORF">V2H45_23080</name>
</gene>
<reference evidence="5" key="1">
    <citation type="submission" date="2024-01" db="EMBL/GenBank/DDBJ databases">
        <title>Bank of Algae and Cyanobacteria of the Azores (BACA) strain genomes.</title>
        <authorList>
            <person name="Luz R."/>
            <person name="Cordeiro R."/>
            <person name="Fonseca A."/>
            <person name="Goncalves V."/>
        </authorList>
    </citation>
    <scope>NUCLEOTIDE SEQUENCE</scope>
    <source>
        <strain evidence="5">BACA0141</strain>
    </source>
</reference>
<evidence type="ECO:0000256" key="4">
    <source>
        <dbReference type="SAM" id="MobiDB-lite"/>
    </source>
</evidence>
<dbReference type="SUPFAM" id="SSF55229">
    <property type="entry name" value="Cell division protein MinE topological specificity domain"/>
    <property type="match status" value="1"/>
</dbReference>
<dbReference type="EMBL" id="JAZBJZ010000151">
    <property type="protein sequence ID" value="MEE3719629.1"/>
    <property type="molecule type" value="Genomic_DNA"/>
</dbReference>
<keyword evidence="3" id="KW-0131">Cell cycle</keyword>
<evidence type="ECO:0000313" key="6">
    <source>
        <dbReference type="Proteomes" id="UP001333818"/>
    </source>
</evidence>
<dbReference type="AlphaFoldDB" id="A0AAW9Q623"/>
<dbReference type="Pfam" id="PF03776">
    <property type="entry name" value="MinE"/>
    <property type="match status" value="1"/>
</dbReference>
<dbReference type="InterPro" id="IPR005527">
    <property type="entry name" value="MinE"/>
</dbReference>
<evidence type="ECO:0000256" key="1">
    <source>
        <dbReference type="ARBA" id="ARBA00008168"/>
    </source>
</evidence>
<dbReference type="RefSeq" id="WP_330486066.1">
    <property type="nucleotide sequence ID" value="NZ_JAZBJZ010000151.1"/>
</dbReference>
<feature type="compositionally biased region" description="Basic and acidic residues" evidence="4">
    <location>
        <begin position="105"/>
        <end position="114"/>
    </location>
</feature>
<dbReference type="GO" id="GO:0032955">
    <property type="term" value="P:regulation of division septum assembly"/>
    <property type="evidence" value="ECO:0007669"/>
    <property type="project" value="InterPro"/>
</dbReference>
<keyword evidence="3 5" id="KW-0132">Cell division</keyword>
<dbReference type="InterPro" id="IPR036707">
    <property type="entry name" value="MinE_sf"/>
</dbReference>
<name>A0AAW9Q623_9CYAN</name>
<evidence type="ECO:0000256" key="2">
    <source>
        <dbReference type="ARBA" id="ARBA00025265"/>
    </source>
</evidence>
<dbReference type="Gene3D" id="3.30.1070.10">
    <property type="entry name" value="Cell division topological specificity factor MinE"/>
    <property type="match status" value="1"/>
</dbReference>
<comment type="similarity">
    <text evidence="1 3">Belongs to the MinE family.</text>
</comment>
<dbReference type="GO" id="GO:0051301">
    <property type="term" value="P:cell division"/>
    <property type="evidence" value="ECO:0007669"/>
    <property type="project" value="UniProtKB-KW"/>
</dbReference>
<accession>A0AAW9Q623</accession>
<keyword evidence="6" id="KW-1185">Reference proteome</keyword>
<evidence type="ECO:0000256" key="3">
    <source>
        <dbReference type="HAMAP-Rule" id="MF_00262"/>
    </source>
</evidence>
<feature type="region of interest" description="Disordered" evidence="4">
    <location>
        <begin position="88"/>
        <end position="114"/>
    </location>
</feature>
<evidence type="ECO:0000313" key="5">
    <source>
        <dbReference type="EMBL" id="MEE3719629.1"/>
    </source>
</evidence>
<comment type="function">
    <text evidence="2 3">Prevents the cell division inhibition by proteins MinC and MinD at internal division sites while permitting inhibition at polar sites. This ensures cell division at the proper site by restricting the formation of a division septum at the midpoint of the long axis of the cell.</text>
</comment>
<dbReference type="HAMAP" id="MF_00262">
    <property type="entry name" value="MinE"/>
    <property type="match status" value="1"/>
</dbReference>
<dbReference type="Proteomes" id="UP001333818">
    <property type="component" value="Unassembled WGS sequence"/>
</dbReference>
<proteinExistence type="inferred from homology"/>